<keyword evidence="4" id="KW-1185">Reference proteome</keyword>
<proteinExistence type="inferred from homology"/>
<evidence type="ECO:0000256" key="1">
    <source>
        <dbReference type="ARBA" id="ARBA00006739"/>
    </source>
</evidence>
<name>A0ABW0RHS2_9BACL</name>
<dbReference type="InterPro" id="IPR001173">
    <property type="entry name" value="Glyco_trans_2-like"/>
</dbReference>
<dbReference type="PANTHER" id="PTHR22916">
    <property type="entry name" value="GLYCOSYLTRANSFERASE"/>
    <property type="match status" value="1"/>
</dbReference>
<evidence type="ECO:0000313" key="3">
    <source>
        <dbReference type="EMBL" id="MFC5542452.1"/>
    </source>
</evidence>
<accession>A0ABW0RHS2</accession>
<dbReference type="RefSeq" id="WP_390309862.1">
    <property type="nucleotide sequence ID" value="NZ_JBHSNQ010000161.1"/>
</dbReference>
<dbReference type="SUPFAM" id="SSF53448">
    <property type="entry name" value="Nucleotide-diphospho-sugar transferases"/>
    <property type="match status" value="1"/>
</dbReference>
<sequence>MKVTVAIPFYNNEDTLEFAIKSVINQTYTDWLLLLINDGSTDSSMEIAKKYLSEKVKLIDDGLNKGLIYRLNQAIDMTETPYFARMDSDDIMLPERLEKQVNYLENHQDIDLVGSSAFIIDECNNIVSVRRTSNKKSYNISDLIKHGLFIHPTVVGKTEWFLKNKYNSYFNRAEDLELWCRTFQTMSYYKIEEPLLFYRDPLQIDLKKYEATSKTNREIIKKYVTGSERFKLLTREIFKIQSYKLLFKLNGLKIIYKRRNPSIDQLDLEYAKEKLLQAVK</sequence>
<dbReference type="Pfam" id="PF00535">
    <property type="entry name" value="Glycos_transf_2"/>
    <property type="match status" value="1"/>
</dbReference>
<dbReference type="CDD" id="cd00761">
    <property type="entry name" value="Glyco_tranf_GTA_type"/>
    <property type="match status" value="1"/>
</dbReference>
<dbReference type="PANTHER" id="PTHR22916:SF3">
    <property type="entry name" value="UDP-GLCNAC:BETAGAL BETA-1,3-N-ACETYLGLUCOSAMINYLTRANSFERASE-LIKE PROTEIN 1"/>
    <property type="match status" value="1"/>
</dbReference>
<comment type="caution">
    <text evidence="3">The sequence shown here is derived from an EMBL/GenBank/DDBJ whole genome shotgun (WGS) entry which is preliminary data.</text>
</comment>
<dbReference type="Gene3D" id="3.90.550.10">
    <property type="entry name" value="Spore Coat Polysaccharide Biosynthesis Protein SpsA, Chain A"/>
    <property type="match status" value="1"/>
</dbReference>
<organism evidence="3 4">
    <name type="scientific">Ureibacillus suwonensis</name>
    <dbReference type="NCBI Taxonomy" id="313007"/>
    <lineage>
        <taxon>Bacteria</taxon>
        <taxon>Bacillati</taxon>
        <taxon>Bacillota</taxon>
        <taxon>Bacilli</taxon>
        <taxon>Bacillales</taxon>
        <taxon>Caryophanaceae</taxon>
        <taxon>Ureibacillus</taxon>
    </lineage>
</organism>
<reference evidence="4" key="1">
    <citation type="journal article" date="2019" name="Int. J. Syst. Evol. Microbiol.">
        <title>The Global Catalogue of Microorganisms (GCM) 10K type strain sequencing project: providing services to taxonomists for standard genome sequencing and annotation.</title>
        <authorList>
            <consortium name="The Broad Institute Genomics Platform"/>
            <consortium name="The Broad Institute Genome Sequencing Center for Infectious Disease"/>
            <person name="Wu L."/>
            <person name="Ma J."/>
        </authorList>
    </citation>
    <scope>NUCLEOTIDE SEQUENCE [LARGE SCALE GENOMIC DNA]</scope>
    <source>
        <strain evidence="4">CCUG 56331</strain>
    </source>
</reference>
<protein>
    <submittedName>
        <fullName evidence="3">Glycosyltransferase family 2 protein</fullName>
    </submittedName>
</protein>
<comment type="similarity">
    <text evidence="1">Belongs to the glycosyltransferase 2 family.</text>
</comment>
<dbReference type="EMBL" id="JBHSNQ010000161">
    <property type="protein sequence ID" value="MFC5542452.1"/>
    <property type="molecule type" value="Genomic_DNA"/>
</dbReference>
<feature type="domain" description="Glycosyltransferase 2-like" evidence="2">
    <location>
        <begin position="4"/>
        <end position="142"/>
    </location>
</feature>
<gene>
    <name evidence="3" type="ORF">ACFPOH_12130</name>
</gene>
<evidence type="ECO:0000259" key="2">
    <source>
        <dbReference type="Pfam" id="PF00535"/>
    </source>
</evidence>
<dbReference type="Proteomes" id="UP001595978">
    <property type="component" value="Unassembled WGS sequence"/>
</dbReference>
<evidence type="ECO:0000313" key="4">
    <source>
        <dbReference type="Proteomes" id="UP001595978"/>
    </source>
</evidence>
<dbReference type="InterPro" id="IPR029044">
    <property type="entry name" value="Nucleotide-diphossugar_trans"/>
</dbReference>